<keyword evidence="3" id="KW-1185">Reference proteome</keyword>
<name>A0A432V352_9HYPH</name>
<dbReference type="OrthoDB" id="7875767at2"/>
<feature type="region of interest" description="Disordered" evidence="1">
    <location>
        <begin position="1"/>
        <end position="20"/>
    </location>
</feature>
<reference evidence="2 3" key="1">
    <citation type="submission" date="2018-11" db="EMBL/GenBank/DDBJ databases">
        <title>Pseudaminobacter arsenicus sp. nov., an arsenic-resistant bacterium isolated from arsenic-rich aquifers.</title>
        <authorList>
            <person name="Mu Y."/>
        </authorList>
    </citation>
    <scope>NUCLEOTIDE SEQUENCE [LARGE SCALE GENOMIC DNA]</scope>
    <source>
        <strain evidence="2 3">CB3</strain>
    </source>
</reference>
<evidence type="ECO:0000313" key="2">
    <source>
        <dbReference type="EMBL" id="RUM96634.1"/>
    </source>
</evidence>
<dbReference type="RefSeq" id="WP_128627688.1">
    <property type="nucleotide sequence ID" value="NZ_RKST01000017.1"/>
</dbReference>
<evidence type="ECO:0000256" key="1">
    <source>
        <dbReference type="SAM" id="MobiDB-lite"/>
    </source>
</evidence>
<dbReference type="Proteomes" id="UP000281647">
    <property type="component" value="Unassembled WGS sequence"/>
</dbReference>
<organism evidence="2 3">
    <name type="scientific">Borborobacter arsenicus</name>
    <dbReference type="NCBI Taxonomy" id="1851146"/>
    <lineage>
        <taxon>Bacteria</taxon>
        <taxon>Pseudomonadati</taxon>
        <taxon>Pseudomonadota</taxon>
        <taxon>Alphaproteobacteria</taxon>
        <taxon>Hyphomicrobiales</taxon>
        <taxon>Phyllobacteriaceae</taxon>
        <taxon>Borborobacter</taxon>
    </lineage>
</organism>
<comment type="caution">
    <text evidence="2">The sequence shown here is derived from an EMBL/GenBank/DDBJ whole genome shotgun (WGS) entry which is preliminary data.</text>
</comment>
<proteinExistence type="predicted"/>
<evidence type="ECO:0000313" key="3">
    <source>
        <dbReference type="Proteomes" id="UP000281647"/>
    </source>
</evidence>
<dbReference type="EMBL" id="RKST01000017">
    <property type="protein sequence ID" value="RUM96634.1"/>
    <property type="molecule type" value="Genomic_DNA"/>
</dbReference>
<accession>A0A432V352</accession>
<dbReference type="AlphaFoldDB" id="A0A432V352"/>
<dbReference type="Pfam" id="PF09523">
    <property type="entry name" value="DUF2390"/>
    <property type="match status" value="1"/>
</dbReference>
<protein>
    <submittedName>
        <fullName evidence="2">TIGR02444 family protein</fullName>
    </submittedName>
</protein>
<gene>
    <name evidence="2" type="ORF">EET67_16750</name>
</gene>
<dbReference type="InterPro" id="IPR012659">
    <property type="entry name" value="CHP02444"/>
</dbReference>
<sequence>MDRRGRVEQTGGRGDRKPIDDLVESGPHWAYSLSLYRKEGVPAACLLLQDTYGVDVNILLLGLYCAARLDIGLTGTDIALLDEEIREFRECVVLPLRVSRRRLKDMPLGVSGETIRNKIKEIELRAEQLEQAIIMKWLDDAKPVSSAPNIAATAKIIVDHFARKIGKTDAFRLDRRAAEAISLMVSAAA</sequence>
<dbReference type="NCBIfam" id="TIGR02444">
    <property type="entry name" value="TIGR02444 family protein"/>
    <property type="match status" value="1"/>
</dbReference>